<name>A0A7J8WK88_GOSAI</name>
<comment type="caution">
    <text evidence="1">The sequence shown here is derived from an EMBL/GenBank/DDBJ whole genome shotgun (WGS) entry which is preliminary data.</text>
</comment>
<protein>
    <submittedName>
        <fullName evidence="1">Uncharacterized protein</fullName>
    </submittedName>
</protein>
<evidence type="ECO:0000313" key="1">
    <source>
        <dbReference type="EMBL" id="MBA0675280.1"/>
    </source>
</evidence>
<accession>A0A7J8WK88</accession>
<dbReference type="AlphaFoldDB" id="A0A7J8WK88"/>
<organism evidence="1 2">
    <name type="scientific">Gossypium aridum</name>
    <name type="common">American cotton</name>
    <name type="synonym">Erioxylum aridum</name>
    <dbReference type="NCBI Taxonomy" id="34290"/>
    <lineage>
        <taxon>Eukaryota</taxon>
        <taxon>Viridiplantae</taxon>
        <taxon>Streptophyta</taxon>
        <taxon>Embryophyta</taxon>
        <taxon>Tracheophyta</taxon>
        <taxon>Spermatophyta</taxon>
        <taxon>Magnoliopsida</taxon>
        <taxon>eudicotyledons</taxon>
        <taxon>Gunneridae</taxon>
        <taxon>Pentapetalae</taxon>
        <taxon>rosids</taxon>
        <taxon>malvids</taxon>
        <taxon>Malvales</taxon>
        <taxon>Malvaceae</taxon>
        <taxon>Malvoideae</taxon>
        <taxon>Gossypium</taxon>
    </lineage>
</organism>
<dbReference type="EMBL" id="JABFAA010000001">
    <property type="protein sequence ID" value="MBA0675280.1"/>
    <property type="molecule type" value="Genomic_DNA"/>
</dbReference>
<proteinExistence type="predicted"/>
<sequence>MLIIFGLENEMRCKSIYTEYPSKCLFITDFDG</sequence>
<gene>
    <name evidence="1" type="ORF">Goari_016833</name>
</gene>
<reference evidence="1 2" key="1">
    <citation type="journal article" date="2019" name="Genome Biol. Evol.">
        <title>Insights into the evolution of the New World diploid cottons (Gossypium, subgenus Houzingenia) based on genome sequencing.</title>
        <authorList>
            <person name="Grover C.E."/>
            <person name="Arick M.A. 2nd"/>
            <person name="Thrash A."/>
            <person name="Conover J.L."/>
            <person name="Sanders W.S."/>
            <person name="Peterson D.G."/>
            <person name="Frelichowski J.E."/>
            <person name="Scheffler J.A."/>
            <person name="Scheffler B.E."/>
            <person name="Wendel J.F."/>
        </authorList>
    </citation>
    <scope>NUCLEOTIDE SEQUENCE [LARGE SCALE GENOMIC DNA]</scope>
    <source>
        <strain evidence="1">185</strain>
        <tissue evidence="1">Leaf</tissue>
    </source>
</reference>
<evidence type="ECO:0000313" key="2">
    <source>
        <dbReference type="Proteomes" id="UP000593577"/>
    </source>
</evidence>
<dbReference type="Proteomes" id="UP000593577">
    <property type="component" value="Unassembled WGS sequence"/>
</dbReference>
<keyword evidence="2" id="KW-1185">Reference proteome</keyword>